<reference evidence="1 2" key="1">
    <citation type="submission" date="2021-03" db="EMBL/GenBank/DDBJ databases">
        <title>Antimicrobial resistance genes in bacteria isolated from Japanese honey, and their potential for conferring macrolide and lincosamide resistance in the American foulbrood pathogen Paenibacillus larvae.</title>
        <authorList>
            <person name="Okamoto M."/>
            <person name="Kumagai M."/>
            <person name="Kanamori H."/>
            <person name="Takamatsu D."/>
        </authorList>
    </citation>
    <scope>NUCLEOTIDE SEQUENCE [LARGE SCALE GENOMIC DNA]</scope>
    <source>
        <strain evidence="1 2">J34TS1</strain>
    </source>
</reference>
<name>A0A920CPW3_9BACL</name>
<protein>
    <recommendedName>
        <fullName evidence="3">IDEAL domain-containing protein</fullName>
    </recommendedName>
</protein>
<dbReference type="RefSeq" id="WP_212977703.1">
    <property type="nucleotide sequence ID" value="NZ_AP025343.1"/>
</dbReference>
<dbReference type="AlphaFoldDB" id="A0A920CPW3"/>
<proteinExistence type="predicted"/>
<dbReference type="EMBL" id="BORT01000005">
    <property type="protein sequence ID" value="GIO46720.1"/>
    <property type="molecule type" value="Genomic_DNA"/>
</dbReference>
<accession>A0A920CPW3</accession>
<comment type="caution">
    <text evidence="1">The sequence shown here is derived from an EMBL/GenBank/DDBJ whole genome shotgun (WGS) entry which is preliminary data.</text>
</comment>
<evidence type="ECO:0000313" key="2">
    <source>
        <dbReference type="Proteomes" id="UP000682811"/>
    </source>
</evidence>
<evidence type="ECO:0000313" key="1">
    <source>
        <dbReference type="EMBL" id="GIO46720.1"/>
    </source>
</evidence>
<evidence type="ECO:0008006" key="3">
    <source>
        <dbReference type="Google" id="ProtNLM"/>
    </source>
</evidence>
<gene>
    <name evidence="1" type="ORF">J34TS1_14850</name>
</gene>
<organism evidence="1 2">
    <name type="scientific">Paenibacillus azoreducens</name>
    <dbReference type="NCBI Taxonomy" id="116718"/>
    <lineage>
        <taxon>Bacteria</taxon>
        <taxon>Bacillati</taxon>
        <taxon>Bacillota</taxon>
        <taxon>Bacilli</taxon>
        <taxon>Bacillales</taxon>
        <taxon>Paenibacillaceae</taxon>
        <taxon>Paenibacillus</taxon>
    </lineage>
</organism>
<sequence>MMKFEISDWVQGKTVDGEFIQGYIETTDDQRELVRVRVVQSDHEAAVGKAVTVHSSWLKQLPLNSLNDRKNIESLIDLALATYDETWFNELSDRLSSLQHEGKSKPKSRVRGSLINRLGLYENK</sequence>
<dbReference type="Proteomes" id="UP000682811">
    <property type="component" value="Unassembled WGS sequence"/>
</dbReference>
<keyword evidence="2" id="KW-1185">Reference proteome</keyword>